<dbReference type="AlphaFoldDB" id="A0A1I1B4E7"/>
<dbReference type="EC" id="3.1.4.-" evidence="2"/>
<dbReference type="OrthoDB" id="9800565at2"/>
<dbReference type="InterPro" id="IPR029052">
    <property type="entry name" value="Metallo-depent_PP-like"/>
</dbReference>
<dbReference type="SUPFAM" id="SSF56300">
    <property type="entry name" value="Metallo-dependent phosphatases"/>
    <property type="match status" value="1"/>
</dbReference>
<dbReference type="EMBL" id="FOKI01000064">
    <property type="protein sequence ID" value="SFB45215.1"/>
    <property type="molecule type" value="Genomic_DNA"/>
</dbReference>
<comment type="similarity">
    <text evidence="1 2">Belongs to the metallophosphoesterase superfamily. YfcE family.</text>
</comment>
<dbReference type="GO" id="GO:0016787">
    <property type="term" value="F:hydrolase activity"/>
    <property type="evidence" value="ECO:0007669"/>
    <property type="project" value="UniProtKB-UniRule"/>
</dbReference>
<dbReference type="NCBIfam" id="TIGR00040">
    <property type="entry name" value="yfcE"/>
    <property type="match status" value="1"/>
</dbReference>
<evidence type="ECO:0000313" key="4">
    <source>
        <dbReference type="EMBL" id="SFB45215.1"/>
    </source>
</evidence>
<sequence>MVIAVVSDTHRQASSILKAVEEAKNAKVDMLIHLGDNVADIKLIKECFNKDIVFVKGNCDFESYVKSEKVLKINGVNIFITHGHEYNVEYNLLNLKLKALELGAQVALYGHSHVAMIERDSNIIMVNPGSTSLPRGQNKSMAFIEIDEKSNIEINIKKLD</sequence>
<comment type="cofactor">
    <cofactor evidence="2">
        <name>a divalent metal cation</name>
        <dbReference type="ChEBI" id="CHEBI:60240"/>
    </cofactor>
</comment>
<name>A0A1I1B4E7_9CLOT</name>
<evidence type="ECO:0000256" key="1">
    <source>
        <dbReference type="ARBA" id="ARBA00008950"/>
    </source>
</evidence>
<evidence type="ECO:0000256" key="2">
    <source>
        <dbReference type="RuleBase" id="RU362039"/>
    </source>
</evidence>
<accession>A0A1I1B4E7</accession>
<dbReference type="Proteomes" id="UP000198619">
    <property type="component" value="Unassembled WGS sequence"/>
</dbReference>
<feature type="domain" description="Calcineurin-like phosphoesterase" evidence="3">
    <location>
        <begin position="1"/>
        <end position="148"/>
    </location>
</feature>
<evidence type="ECO:0000313" key="5">
    <source>
        <dbReference type="Proteomes" id="UP000198619"/>
    </source>
</evidence>
<dbReference type="GO" id="GO:0046872">
    <property type="term" value="F:metal ion binding"/>
    <property type="evidence" value="ECO:0007669"/>
    <property type="project" value="UniProtKB-KW"/>
</dbReference>
<dbReference type="InterPro" id="IPR000979">
    <property type="entry name" value="Phosphodiesterase_MJ0936/Vps29"/>
</dbReference>
<dbReference type="Pfam" id="PF12850">
    <property type="entry name" value="Metallophos_2"/>
    <property type="match status" value="1"/>
</dbReference>
<keyword evidence="2" id="KW-0479">Metal-binding</keyword>
<dbReference type="InterPro" id="IPR041802">
    <property type="entry name" value="MPP_YfcE"/>
</dbReference>
<organism evidence="4 5">
    <name type="scientific">Clostridium frigidicarnis</name>
    <dbReference type="NCBI Taxonomy" id="84698"/>
    <lineage>
        <taxon>Bacteria</taxon>
        <taxon>Bacillati</taxon>
        <taxon>Bacillota</taxon>
        <taxon>Clostridia</taxon>
        <taxon>Eubacteriales</taxon>
        <taxon>Clostridiaceae</taxon>
        <taxon>Clostridium</taxon>
    </lineage>
</organism>
<dbReference type="CDD" id="cd00841">
    <property type="entry name" value="MPP_YfcE"/>
    <property type="match status" value="1"/>
</dbReference>
<dbReference type="RefSeq" id="WP_090043213.1">
    <property type="nucleotide sequence ID" value="NZ_FOKI01000064.1"/>
</dbReference>
<gene>
    <name evidence="4" type="ORF">SAMN04488528_106411</name>
</gene>
<dbReference type="InterPro" id="IPR024654">
    <property type="entry name" value="Calcineurin-like_PHP_lpxH"/>
</dbReference>
<protein>
    <recommendedName>
        <fullName evidence="2">Phosphoesterase</fullName>
        <ecNumber evidence="2">3.1.4.-</ecNumber>
    </recommendedName>
</protein>
<dbReference type="Gene3D" id="3.60.21.10">
    <property type="match status" value="1"/>
</dbReference>
<reference evidence="4 5" key="1">
    <citation type="submission" date="2016-10" db="EMBL/GenBank/DDBJ databases">
        <authorList>
            <person name="de Groot N.N."/>
        </authorList>
    </citation>
    <scope>NUCLEOTIDE SEQUENCE [LARGE SCALE GENOMIC DNA]</scope>
    <source>
        <strain evidence="4 5">DSM 12271</strain>
    </source>
</reference>
<proteinExistence type="inferred from homology"/>
<keyword evidence="5" id="KW-1185">Reference proteome</keyword>
<dbReference type="STRING" id="84698.SAMN04488528_106411"/>
<evidence type="ECO:0000259" key="3">
    <source>
        <dbReference type="Pfam" id="PF12850"/>
    </source>
</evidence>
<dbReference type="PANTHER" id="PTHR11124">
    <property type="entry name" value="VACUOLAR SORTING PROTEIN VPS29"/>
    <property type="match status" value="1"/>
</dbReference>